<reference evidence="4 5" key="1">
    <citation type="submission" date="2021-09" db="EMBL/GenBank/DDBJ databases">
        <title>The complete genome sequence of a new microorganism.</title>
        <authorList>
            <person name="Zi Z."/>
        </authorList>
    </citation>
    <scope>NUCLEOTIDE SEQUENCE [LARGE SCALE GENOMIC DNA]</scope>
    <source>
        <strain evidence="4 5">WGZ8</strain>
    </source>
</reference>
<accession>A0ABS7VQJ0</accession>
<dbReference type="Pfam" id="PF00583">
    <property type="entry name" value="Acetyltransf_1"/>
    <property type="match status" value="1"/>
</dbReference>
<evidence type="ECO:0000256" key="1">
    <source>
        <dbReference type="ARBA" id="ARBA00022679"/>
    </source>
</evidence>
<dbReference type="PANTHER" id="PTHR43877">
    <property type="entry name" value="AMINOALKYLPHOSPHONATE N-ACETYLTRANSFERASE-RELATED-RELATED"/>
    <property type="match status" value="1"/>
</dbReference>
<keyword evidence="1" id="KW-0808">Transferase</keyword>
<comment type="caution">
    <text evidence="4">The sequence shown here is derived from an EMBL/GenBank/DDBJ whole genome shotgun (WGS) entry which is preliminary data.</text>
</comment>
<gene>
    <name evidence="4" type="ORF">K9B37_14140</name>
</gene>
<dbReference type="InterPro" id="IPR016181">
    <property type="entry name" value="Acyl_CoA_acyltransferase"/>
</dbReference>
<protein>
    <submittedName>
        <fullName evidence="4">N-acetyltransferase</fullName>
    </submittedName>
</protein>
<dbReference type="EMBL" id="JAIRBM010000009">
    <property type="protein sequence ID" value="MBZ6077416.1"/>
    <property type="molecule type" value="Genomic_DNA"/>
</dbReference>
<sequence>MITIREEIHRDIDAREALLDACFGPARFQKTCERLREGRQPAEGLALVIEQDERIVGTVRLWHVSAGPHRPALMLGPIAIDPALQGLGLGGKLMRDALARAQDHNHRAVLLVGDAPYYERFGFSAEKTSSLWLPGPYARDRFLALELEAGALDSARGLVSATGHLEEKPDLAALVAAAAQGAIPGFNRAA</sequence>
<keyword evidence="5" id="KW-1185">Reference proteome</keyword>
<evidence type="ECO:0000313" key="5">
    <source>
        <dbReference type="Proteomes" id="UP000704176"/>
    </source>
</evidence>
<proteinExistence type="predicted"/>
<evidence type="ECO:0000313" key="4">
    <source>
        <dbReference type="EMBL" id="MBZ6077416.1"/>
    </source>
</evidence>
<dbReference type="RefSeq" id="WP_224313804.1">
    <property type="nucleotide sequence ID" value="NZ_JAIRBM010000009.1"/>
</dbReference>
<dbReference type="SUPFAM" id="SSF55729">
    <property type="entry name" value="Acyl-CoA N-acyltransferases (Nat)"/>
    <property type="match status" value="1"/>
</dbReference>
<dbReference type="PROSITE" id="PS51186">
    <property type="entry name" value="GNAT"/>
    <property type="match status" value="1"/>
</dbReference>
<evidence type="ECO:0000259" key="3">
    <source>
        <dbReference type="PROSITE" id="PS51186"/>
    </source>
</evidence>
<organism evidence="4 5">
    <name type="scientific">Microvirga puerhi</name>
    <dbReference type="NCBI Taxonomy" id="2876078"/>
    <lineage>
        <taxon>Bacteria</taxon>
        <taxon>Pseudomonadati</taxon>
        <taxon>Pseudomonadota</taxon>
        <taxon>Alphaproteobacteria</taxon>
        <taxon>Hyphomicrobiales</taxon>
        <taxon>Methylobacteriaceae</taxon>
        <taxon>Microvirga</taxon>
    </lineage>
</organism>
<dbReference type="Gene3D" id="3.40.630.30">
    <property type="match status" value="1"/>
</dbReference>
<keyword evidence="2" id="KW-0012">Acyltransferase</keyword>
<dbReference type="InterPro" id="IPR050832">
    <property type="entry name" value="Bact_Acetyltransf"/>
</dbReference>
<dbReference type="PANTHER" id="PTHR43877:SF1">
    <property type="entry name" value="ACETYLTRANSFERASE"/>
    <property type="match status" value="1"/>
</dbReference>
<dbReference type="Proteomes" id="UP000704176">
    <property type="component" value="Unassembled WGS sequence"/>
</dbReference>
<dbReference type="InterPro" id="IPR000182">
    <property type="entry name" value="GNAT_dom"/>
</dbReference>
<evidence type="ECO:0000256" key="2">
    <source>
        <dbReference type="ARBA" id="ARBA00023315"/>
    </source>
</evidence>
<feature type="domain" description="N-acetyltransferase" evidence="3">
    <location>
        <begin position="2"/>
        <end position="148"/>
    </location>
</feature>
<name>A0ABS7VQJ0_9HYPH</name>